<accession>A0ABR2GT80</accession>
<dbReference type="EMBL" id="JAPFFF010000062">
    <property type="protein sequence ID" value="KAK8837130.1"/>
    <property type="molecule type" value="Genomic_DNA"/>
</dbReference>
<comment type="caution">
    <text evidence="1">The sequence shown here is derived from an EMBL/GenBank/DDBJ whole genome shotgun (WGS) entry which is preliminary data.</text>
</comment>
<evidence type="ECO:0000313" key="1">
    <source>
        <dbReference type="EMBL" id="KAK8837130.1"/>
    </source>
</evidence>
<dbReference type="Proteomes" id="UP001470230">
    <property type="component" value="Unassembled WGS sequence"/>
</dbReference>
<protein>
    <submittedName>
        <fullName evidence="1">Uncharacterized protein</fullName>
    </submittedName>
</protein>
<gene>
    <name evidence="1" type="ORF">M9Y10_037185</name>
</gene>
<name>A0ABR2GT80_9EUKA</name>
<evidence type="ECO:0000313" key="2">
    <source>
        <dbReference type="Proteomes" id="UP001470230"/>
    </source>
</evidence>
<proteinExistence type="predicted"/>
<reference evidence="1 2" key="1">
    <citation type="submission" date="2024-04" db="EMBL/GenBank/DDBJ databases">
        <title>Tritrichomonas musculus Genome.</title>
        <authorList>
            <person name="Alves-Ferreira E."/>
            <person name="Grigg M."/>
            <person name="Lorenzi H."/>
            <person name="Galac M."/>
        </authorList>
    </citation>
    <scope>NUCLEOTIDE SEQUENCE [LARGE SCALE GENOMIC DNA]</scope>
    <source>
        <strain evidence="1 2">EAF2021</strain>
    </source>
</reference>
<organism evidence="1 2">
    <name type="scientific">Tritrichomonas musculus</name>
    <dbReference type="NCBI Taxonomy" id="1915356"/>
    <lineage>
        <taxon>Eukaryota</taxon>
        <taxon>Metamonada</taxon>
        <taxon>Parabasalia</taxon>
        <taxon>Tritrichomonadida</taxon>
        <taxon>Tritrichomonadidae</taxon>
        <taxon>Tritrichomonas</taxon>
    </lineage>
</organism>
<keyword evidence="2" id="KW-1185">Reference proteome</keyword>
<sequence length="141" mass="16359">MNKYRNPDSTIIGAEGMGFNEGTRIEKDIEFEDYGVFTNDNTYSITYNPYINRPKIKIYQQESVRPPKSNQHITKPSVEPPVQMTDNWQYLRNDRAPKAPILPPYLKKPLKEPIQGAMNEKDKGNVIYGPTKKVKIENIHY</sequence>